<evidence type="ECO:0000256" key="1">
    <source>
        <dbReference type="ARBA" id="ARBA00000385"/>
    </source>
</evidence>
<dbReference type="EMBL" id="JAAZAL010000013">
    <property type="protein sequence ID" value="NLE30709.1"/>
    <property type="molecule type" value="Genomic_DNA"/>
</dbReference>
<evidence type="ECO:0000256" key="4">
    <source>
        <dbReference type="ARBA" id="ARBA00023235"/>
    </source>
</evidence>
<evidence type="ECO:0000313" key="8">
    <source>
        <dbReference type="EMBL" id="NLE30709.1"/>
    </source>
</evidence>
<dbReference type="InterPro" id="IPR020103">
    <property type="entry name" value="PsdUridine_synth_cat_dom_sf"/>
</dbReference>
<comment type="catalytic activity">
    <reaction evidence="1 5">
        <text>uridine(55) in tRNA = pseudouridine(55) in tRNA</text>
        <dbReference type="Rhea" id="RHEA:42532"/>
        <dbReference type="Rhea" id="RHEA-COMP:10101"/>
        <dbReference type="Rhea" id="RHEA-COMP:10102"/>
        <dbReference type="ChEBI" id="CHEBI:65314"/>
        <dbReference type="ChEBI" id="CHEBI:65315"/>
        <dbReference type="EC" id="5.4.99.25"/>
    </reaction>
</comment>
<evidence type="ECO:0000259" key="6">
    <source>
        <dbReference type="Pfam" id="PF01509"/>
    </source>
</evidence>
<dbReference type="NCBIfam" id="TIGR00431">
    <property type="entry name" value="TruB"/>
    <property type="match status" value="1"/>
</dbReference>
<dbReference type="GO" id="GO:0160148">
    <property type="term" value="F:tRNA pseudouridine(55) synthase activity"/>
    <property type="evidence" value="ECO:0007669"/>
    <property type="project" value="UniProtKB-EC"/>
</dbReference>
<reference evidence="8 9" key="1">
    <citation type="journal article" date="2020" name="Biotechnol. Biofuels">
        <title>New insights from the biogas microbiome by comprehensive genome-resolved metagenomics of nearly 1600 species originating from multiple anaerobic digesters.</title>
        <authorList>
            <person name="Campanaro S."/>
            <person name="Treu L."/>
            <person name="Rodriguez-R L.M."/>
            <person name="Kovalovszki A."/>
            <person name="Ziels R.M."/>
            <person name="Maus I."/>
            <person name="Zhu X."/>
            <person name="Kougias P.G."/>
            <person name="Basile A."/>
            <person name="Luo G."/>
            <person name="Schluter A."/>
            <person name="Konstantinidis K.T."/>
            <person name="Angelidaki I."/>
        </authorList>
    </citation>
    <scope>NUCLEOTIDE SEQUENCE [LARGE SCALE GENOMIC DNA]</scope>
    <source>
        <strain evidence="8">AS06rmzACSIP_421</strain>
    </source>
</reference>
<protein>
    <recommendedName>
        <fullName evidence="5">tRNA pseudouridine synthase B</fullName>
        <ecNumber evidence="5">5.4.99.25</ecNumber>
    </recommendedName>
    <alternativeName>
        <fullName evidence="5">tRNA pseudouridine(55) synthase</fullName>
        <shortName evidence="5">Psi55 synthase</shortName>
    </alternativeName>
    <alternativeName>
        <fullName evidence="5">tRNA pseudouridylate synthase</fullName>
    </alternativeName>
    <alternativeName>
        <fullName evidence="5">tRNA-uridine isomerase</fullName>
    </alternativeName>
</protein>
<dbReference type="GO" id="GO:0003723">
    <property type="term" value="F:RNA binding"/>
    <property type="evidence" value="ECO:0007669"/>
    <property type="project" value="InterPro"/>
</dbReference>
<gene>
    <name evidence="5 8" type="primary">truB</name>
    <name evidence="8" type="ORF">GX618_00320</name>
</gene>
<evidence type="ECO:0000313" key="9">
    <source>
        <dbReference type="Proteomes" id="UP000554004"/>
    </source>
</evidence>
<dbReference type="Proteomes" id="UP000554004">
    <property type="component" value="Unassembled WGS sequence"/>
</dbReference>
<feature type="domain" description="Pseudouridine synthase II N-terminal" evidence="6">
    <location>
        <begin position="25"/>
        <end position="175"/>
    </location>
</feature>
<accession>A0A847ESD1</accession>
<dbReference type="Pfam" id="PF01509">
    <property type="entry name" value="TruB_N"/>
    <property type="match status" value="1"/>
</dbReference>
<dbReference type="AlphaFoldDB" id="A0A847ESD1"/>
<dbReference type="Pfam" id="PF16198">
    <property type="entry name" value="TruB_C_2"/>
    <property type="match status" value="1"/>
</dbReference>
<evidence type="ECO:0000256" key="2">
    <source>
        <dbReference type="ARBA" id="ARBA00005642"/>
    </source>
</evidence>
<feature type="active site" description="Nucleophile" evidence="5">
    <location>
        <position position="40"/>
    </location>
</feature>
<dbReference type="SUPFAM" id="SSF55120">
    <property type="entry name" value="Pseudouridine synthase"/>
    <property type="match status" value="1"/>
</dbReference>
<keyword evidence="3 5" id="KW-0819">tRNA processing</keyword>
<name>A0A847ESD1_9BACT</name>
<organism evidence="8 9">
    <name type="scientific">Candidatus Dojkabacteria bacterium</name>
    <dbReference type="NCBI Taxonomy" id="2099670"/>
    <lineage>
        <taxon>Bacteria</taxon>
        <taxon>Candidatus Dojkabacteria</taxon>
    </lineage>
</organism>
<dbReference type="GO" id="GO:1990481">
    <property type="term" value="P:mRNA pseudouridine synthesis"/>
    <property type="evidence" value="ECO:0007669"/>
    <property type="project" value="TreeGrafter"/>
</dbReference>
<dbReference type="InterPro" id="IPR032819">
    <property type="entry name" value="TruB_C"/>
</dbReference>
<evidence type="ECO:0000256" key="3">
    <source>
        <dbReference type="ARBA" id="ARBA00022694"/>
    </source>
</evidence>
<proteinExistence type="inferred from homology"/>
<dbReference type="InterPro" id="IPR014780">
    <property type="entry name" value="tRNA_psdUridine_synth_TruB"/>
</dbReference>
<dbReference type="GO" id="GO:0031119">
    <property type="term" value="P:tRNA pseudouridine synthesis"/>
    <property type="evidence" value="ECO:0007669"/>
    <property type="project" value="UniProtKB-UniRule"/>
</dbReference>
<dbReference type="EC" id="5.4.99.25" evidence="5"/>
<dbReference type="HAMAP" id="MF_01080">
    <property type="entry name" value="TruB_bact"/>
    <property type="match status" value="1"/>
</dbReference>
<dbReference type="PANTHER" id="PTHR13767:SF2">
    <property type="entry name" value="PSEUDOURIDYLATE SYNTHASE TRUB1"/>
    <property type="match status" value="1"/>
</dbReference>
<comment type="function">
    <text evidence="5">Responsible for synthesis of pseudouridine from uracil-55 in the psi GC loop of transfer RNAs.</text>
</comment>
<dbReference type="Gene3D" id="3.30.2350.10">
    <property type="entry name" value="Pseudouridine synthase"/>
    <property type="match status" value="1"/>
</dbReference>
<comment type="similarity">
    <text evidence="2 5">Belongs to the pseudouridine synthase TruB family. Type 1 subfamily.</text>
</comment>
<comment type="caution">
    <text evidence="8">The sequence shown here is derived from an EMBL/GenBank/DDBJ whole genome shotgun (WGS) entry which is preliminary data.</text>
</comment>
<dbReference type="PANTHER" id="PTHR13767">
    <property type="entry name" value="TRNA-PSEUDOURIDINE SYNTHASE"/>
    <property type="match status" value="1"/>
</dbReference>
<sequence length="227" mass="25547">MIDGILLIDKEKGITSYDVIRKVKKVLGREQKIGHAGTLDPLASGLLILLLGKATKSMNTFHTYNKVYEVVGELGFATDTQDMEGKVINKDEKGFKPDIKDIQDLIEKNFLGDISQTPPNYSAKKIQGQKAYDLAREGKQFTIEKKDIHISQYEVFEYAYPIVKCKIVCSTGTYVRTLIHDLGIKLNTYATVIDLRRVSIGDFNISEAISSTELENSEELLRRVINI</sequence>
<keyword evidence="4 5" id="KW-0413">Isomerase</keyword>
<feature type="domain" description="tRNA pseudouridylate synthase B C-terminal" evidence="7">
    <location>
        <begin position="176"/>
        <end position="225"/>
    </location>
</feature>
<evidence type="ECO:0000259" key="7">
    <source>
        <dbReference type="Pfam" id="PF16198"/>
    </source>
</evidence>
<dbReference type="InterPro" id="IPR002501">
    <property type="entry name" value="PsdUridine_synth_N"/>
</dbReference>
<evidence type="ECO:0000256" key="5">
    <source>
        <dbReference type="HAMAP-Rule" id="MF_01080"/>
    </source>
</evidence>